<protein>
    <submittedName>
        <fullName evidence="4">Citrate lyase subunit beta / citryl-CoA lyase</fullName>
    </submittedName>
</protein>
<dbReference type="InterPro" id="IPR015813">
    <property type="entry name" value="Pyrv/PenolPyrv_kinase-like_dom"/>
</dbReference>
<dbReference type="SUPFAM" id="SSF51621">
    <property type="entry name" value="Phosphoenolpyruvate/pyruvate domain"/>
    <property type="match status" value="1"/>
</dbReference>
<evidence type="ECO:0000256" key="3">
    <source>
        <dbReference type="ARBA" id="ARBA00022842"/>
    </source>
</evidence>
<organism evidence="4 5">
    <name type="scientific">Oryzisolibacter propanilivorax</name>
    <dbReference type="NCBI Taxonomy" id="1527607"/>
    <lineage>
        <taxon>Bacteria</taxon>
        <taxon>Pseudomonadati</taxon>
        <taxon>Pseudomonadota</taxon>
        <taxon>Betaproteobacteria</taxon>
        <taxon>Burkholderiales</taxon>
        <taxon>Comamonadaceae</taxon>
        <taxon>Oryzisolibacter</taxon>
    </lineage>
</organism>
<dbReference type="GO" id="GO:0016829">
    <property type="term" value="F:lyase activity"/>
    <property type="evidence" value="ECO:0007669"/>
    <property type="project" value="UniProtKB-KW"/>
</dbReference>
<evidence type="ECO:0000313" key="4">
    <source>
        <dbReference type="EMBL" id="SDM00676.1"/>
    </source>
</evidence>
<dbReference type="PANTHER" id="PTHR32308:SF0">
    <property type="entry name" value="HPCH_HPAI ALDOLASE_CITRATE LYASE DOMAIN-CONTAINING PROTEIN"/>
    <property type="match status" value="1"/>
</dbReference>
<accession>A0A1G9PPC7</accession>
<sequence length="139" mass="15159">MLWGGEDLSADLGAHENREQGRYTSPYRMARDLCLFSARAAGVLPIDAVYTEVGNIDGLKAETSEGRRDGFAAKAVIHPSHVQPVNDAFGVSAAQAEWARRIVQAFRDDPQAGVINLDGQMIDRPHLVRAQRMLDAASN</sequence>
<dbReference type="InterPro" id="IPR040442">
    <property type="entry name" value="Pyrv_kinase-like_dom_sf"/>
</dbReference>
<dbReference type="EMBL" id="FNHP01000001">
    <property type="protein sequence ID" value="SDM00676.1"/>
    <property type="molecule type" value="Genomic_DNA"/>
</dbReference>
<gene>
    <name evidence="4" type="ORF">SAMN05428957_101548</name>
</gene>
<keyword evidence="3" id="KW-0460">Magnesium</keyword>
<proteinExistence type="predicted"/>
<name>A0A1G9PPC7_9BURK</name>
<dbReference type="AlphaFoldDB" id="A0A1G9PPC7"/>
<dbReference type="Proteomes" id="UP000198552">
    <property type="component" value="Unassembled WGS sequence"/>
</dbReference>
<dbReference type="GO" id="GO:0006107">
    <property type="term" value="P:oxaloacetate metabolic process"/>
    <property type="evidence" value="ECO:0007669"/>
    <property type="project" value="TreeGrafter"/>
</dbReference>
<keyword evidence="5" id="KW-1185">Reference proteome</keyword>
<dbReference type="GO" id="GO:0000287">
    <property type="term" value="F:magnesium ion binding"/>
    <property type="evidence" value="ECO:0007669"/>
    <property type="project" value="TreeGrafter"/>
</dbReference>
<reference evidence="5" key="1">
    <citation type="submission" date="2016-10" db="EMBL/GenBank/DDBJ databases">
        <authorList>
            <person name="Varghese N."/>
            <person name="Submissions S."/>
        </authorList>
    </citation>
    <scope>NUCLEOTIDE SEQUENCE [LARGE SCALE GENOMIC DNA]</scope>
    <source>
        <strain evidence="5">EPL6</strain>
    </source>
</reference>
<dbReference type="STRING" id="1527607.SAMN05428957_101548"/>
<evidence type="ECO:0000313" key="5">
    <source>
        <dbReference type="Proteomes" id="UP000198552"/>
    </source>
</evidence>
<keyword evidence="2" id="KW-0479">Metal-binding</keyword>
<dbReference type="Gene3D" id="3.20.20.60">
    <property type="entry name" value="Phosphoenolpyruvate-binding domains"/>
    <property type="match status" value="1"/>
</dbReference>
<keyword evidence="4" id="KW-0456">Lyase</keyword>
<comment type="cofactor">
    <cofactor evidence="1">
        <name>Mg(2+)</name>
        <dbReference type="ChEBI" id="CHEBI:18420"/>
    </cofactor>
</comment>
<dbReference type="InterPro" id="IPR039480">
    <property type="entry name" value="C-C_Bond_Lyase-like"/>
</dbReference>
<dbReference type="PANTHER" id="PTHR32308">
    <property type="entry name" value="LYASE BETA SUBUNIT, PUTATIVE (AFU_ORTHOLOGUE AFUA_4G13030)-RELATED"/>
    <property type="match status" value="1"/>
</dbReference>
<evidence type="ECO:0000256" key="1">
    <source>
        <dbReference type="ARBA" id="ARBA00001946"/>
    </source>
</evidence>
<evidence type="ECO:0000256" key="2">
    <source>
        <dbReference type="ARBA" id="ARBA00022723"/>
    </source>
</evidence>
<dbReference type="Pfam" id="PF15617">
    <property type="entry name" value="C-C_Bond_Lyase"/>
    <property type="match status" value="1"/>
</dbReference>